<protein>
    <submittedName>
        <fullName evidence="1">Uncharacterized protein</fullName>
    </submittedName>
</protein>
<feature type="non-terminal residue" evidence="1">
    <location>
        <position position="56"/>
    </location>
</feature>
<dbReference type="Proteomes" id="UP001529510">
    <property type="component" value="Unassembled WGS sequence"/>
</dbReference>
<dbReference type="EMBL" id="JAMKFB020000004">
    <property type="protein sequence ID" value="KAL0194977.1"/>
    <property type="molecule type" value="Genomic_DNA"/>
</dbReference>
<feature type="non-terminal residue" evidence="1">
    <location>
        <position position="1"/>
    </location>
</feature>
<proteinExistence type="predicted"/>
<reference evidence="1 2" key="1">
    <citation type="submission" date="2024-05" db="EMBL/GenBank/DDBJ databases">
        <title>Genome sequencing and assembly of Indian major carp, Cirrhinus mrigala (Hamilton, 1822).</title>
        <authorList>
            <person name="Mohindra V."/>
            <person name="Chowdhury L.M."/>
            <person name="Lal K."/>
            <person name="Jena J.K."/>
        </authorList>
    </citation>
    <scope>NUCLEOTIDE SEQUENCE [LARGE SCALE GENOMIC DNA]</scope>
    <source>
        <strain evidence="1">CM1030</strain>
        <tissue evidence="1">Blood</tissue>
    </source>
</reference>
<sequence>SVLTAQNPMMSPWLSIATSTSDMKITRGIVFRKPSTAPRLRCTAPLRASIVTVPTT</sequence>
<evidence type="ECO:0000313" key="1">
    <source>
        <dbReference type="EMBL" id="KAL0194977.1"/>
    </source>
</evidence>
<name>A0ABD0R8V7_CIRMR</name>
<comment type="caution">
    <text evidence="1">The sequence shown here is derived from an EMBL/GenBank/DDBJ whole genome shotgun (WGS) entry which is preliminary data.</text>
</comment>
<gene>
    <name evidence="1" type="ORF">M9458_008549</name>
</gene>
<organism evidence="1 2">
    <name type="scientific">Cirrhinus mrigala</name>
    <name type="common">Mrigala</name>
    <dbReference type="NCBI Taxonomy" id="683832"/>
    <lineage>
        <taxon>Eukaryota</taxon>
        <taxon>Metazoa</taxon>
        <taxon>Chordata</taxon>
        <taxon>Craniata</taxon>
        <taxon>Vertebrata</taxon>
        <taxon>Euteleostomi</taxon>
        <taxon>Actinopterygii</taxon>
        <taxon>Neopterygii</taxon>
        <taxon>Teleostei</taxon>
        <taxon>Ostariophysi</taxon>
        <taxon>Cypriniformes</taxon>
        <taxon>Cyprinidae</taxon>
        <taxon>Labeoninae</taxon>
        <taxon>Labeonini</taxon>
        <taxon>Cirrhinus</taxon>
    </lineage>
</organism>
<keyword evidence="2" id="KW-1185">Reference proteome</keyword>
<evidence type="ECO:0000313" key="2">
    <source>
        <dbReference type="Proteomes" id="UP001529510"/>
    </source>
</evidence>
<dbReference type="AlphaFoldDB" id="A0ABD0R8V7"/>
<accession>A0ABD0R8V7</accession>